<gene>
    <name evidence="1" type="ORF">Psal009_02437</name>
</gene>
<evidence type="ECO:0000313" key="2">
    <source>
        <dbReference type="Proteomes" id="UP000422232"/>
    </source>
</evidence>
<dbReference type="Proteomes" id="UP000422232">
    <property type="component" value="Chromosome"/>
</dbReference>
<organism evidence="1 2">
    <name type="scientific">Piscirickettsia salmonis</name>
    <dbReference type="NCBI Taxonomy" id="1238"/>
    <lineage>
        <taxon>Bacteria</taxon>
        <taxon>Pseudomonadati</taxon>
        <taxon>Pseudomonadota</taxon>
        <taxon>Gammaproteobacteria</taxon>
        <taxon>Thiotrichales</taxon>
        <taxon>Piscirickettsiaceae</taxon>
        <taxon>Piscirickettsia</taxon>
    </lineage>
</organism>
<reference evidence="1 2" key="1">
    <citation type="submission" date="2019-04" db="EMBL/GenBank/DDBJ databases">
        <title>Complete genome sequencing of Piscirickettsia salmonis strain Psal-009.</title>
        <authorList>
            <person name="Schober I."/>
            <person name="Bunk B."/>
            <person name="Sproer C."/>
            <person name="Carril G.P."/>
            <person name="Riedel T."/>
            <person name="Flores-Herrera P.A."/>
            <person name="Nourdin-Galindo G."/>
            <person name="Marshall S.H."/>
            <person name="Overmann J."/>
        </authorList>
    </citation>
    <scope>NUCLEOTIDE SEQUENCE [LARGE SCALE GENOMIC DNA]</scope>
    <source>
        <strain evidence="1 2">Psal-009</strain>
    </source>
</reference>
<name>A0A9Q6LPS7_PISSA</name>
<evidence type="ECO:0000313" key="1">
    <source>
        <dbReference type="EMBL" id="QGO06522.1"/>
    </source>
</evidence>
<keyword evidence="2" id="KW-1185">Reference proteome</keyword>
<dbReference type="RefSeq" id="WP_230383276.1">
    <property type="nucleotide sequence ID" value="NZ_CP012413.1"/>
</dbReference>
<sequence>MPTFTKVVLWDFDGPINYYNPDCSDTHHIPKGPDMPPELGISINYPDHIGTVLKILHANGVLSVPASQRCAYADDAREAGLKTAMYRSLNECFGTSREYLLEKHGETIAAGVDADNTGRSKNPYLDRVSDIAGCEGIVPEDIILVDDNPKYQAPAEAAGYQFLLVSREDDINLVYKDKAYLIQVMRKAGLSDKQILAGIVKNADNRDVRIDLLDIYMKIGPHSTEGFGLAKQIKARDQELQHAYYPKLAVLEHHCVEHGEILADSNPYKWQQVEKFAHTAGECAKNYLLNGSNNDFKPLEDSKEIMESLSLHRRGKRWRILGTIGLSLIATGVGIGVPWLAYKIGQAIGNAWKGKPVNFLFLGETQSSEQAQAIKSAASQLGIGH</sequence>
<accession>A0A9Q6LPS7</accession>
<protein>
    <submittedName>
        <fullName evidence="1">Uncharacterized protein</fullName>
    </submittedName>
</protein>
<dbReference type="EMBL" id="CP038908">
    <property type="protein sequence ID" value="QGO06522.1"/>
    <property type="molecule type" value="Genomic_DNA"/>
</dbReference>
<dbReference type="AlphaFoldDB" id="A0A9Q6LPS7"/>
<proteinExistence type="predicted"/>